<dbReference type="Proteomes" id="UP001203036">
    <property type="component" value="Unassembled WGS sequence"/>
</dbReference>
<dbReference type="EMBL" id="JAMQGO010000004">
    <property type="protein sequence ID" value="MCM2562295.1"/>
    <property type="molecule type" value="Genomic_DNA"/>
</dbReference>
<proteinExistence type="predicted"/>
<gene>
    <name evidence="1" type="ORF">M8744_09060</name>
</gene>
<protein>
    <submittedName>
        <fullName evidence="1">TetR/AcrR family transcriptional regulator</fullName>
    </submittedName>
</protein>
<reference evidence="1" key="1">
    <citation type="submission" date="2022-06" db="EMBL/GenBank/DDBJ databases">
        <title>Lutimaribacter sp. EGI FJ00013, a novel bacterium isolated from a salt lake sediment enrichment.</title>
        <authorList>
            <person name="Gao L."/>
            <person name="Fang B.-Z."/>
            <person name="Li W.-J."/>
        </authorList>
    </citation>
    <scope>NUCLEOTIDE SEQUENCE</scope>
    <source>
        <strain evidence="1">EGI FJ00013</strain>
    </source>
</reference>
<evidence type="ECO:0000313" key="2">
    <source>
        <dbReference type="Proteomes" id="UP001203036"/>
    </source>
</evidence>
<evidence type="ECO:0000313" key="1">
    <source>
        <dbReference type="EMBL" id="MCM2562295.1"/>
    </source>
</evidence>
<accession>A0ACC5ZWQ1</accession>
<sequence length="240" mass="26705">MNKAASQSALRKSGKKKSGRSATSRSKPAWGENIQSTEEQRQAREAILFETAARLFNRYGFHGTSMAQLTEELGLTKGALYYYVNDKSDLLYQLHIRSARATRLAHDRGVAEGRNGYERIHLVVKHYIKTVTTSPTETFILMEDGALKPEQADEIMKLRKQLEYDLRKCIQEGIDDGSIAPCDPKMASFAIVGAMAWVSKWYDPAMPWTSDQVSSGMAELLSRMIAANPVPALPTDTGQS</sequence>
<name>A0ACC5ZWQ1_9RHOB</name>
<keyword evidence="2" id="KW-1185">Reference proteome</keyword>
<organism evidence="1 2">
    <name type="scientific">Lutimaribacter degradans</name>
    <dbReference type="NCBI Taxonomy" id="2945989"/>
    <lineage>
        <taxon>Bacteria</taxon>
        <taxon>Pseudomonadati</taxon>
        <taxon>Pseudomonadota</taxon>
        <taxon>Alphaproteobacteria</taxon>
        <taxon>Rhodobacterales</taxon>
        <taxon>Roseobacteraceae</taxon>
        <taxon>Lutimaribacter</taxon>
    </lineage>
</organism>
<comment type="caution">
    <text evidence="1">The sequence shown here is derived from an EMBL/GenBank/DDBJ whole genome shotgun (WGS) entry which is preliminary data.</text>
</comment>